<feature type="domain" description="EF-hand" evidence="1">
    <location>
        <begin position="115"/>
        <end position="150"/>
    </location>
</feature>
<dbReference type="InterPro" id="IPR002048">
    <property type="entry name" value="EF_hand_dom"/>
</dbReference>
<organism evidence="2 3">
    <name type="scientific">Streptomyces sanglieri</name>
    <dbReference type="NCBI Taxonomy" id="193460"/>
    <lineage>
        <taxon>Bacteria</taxon>
        <taxon>Bacillati</taxon>
        <taxon>Actinomycetota</taxon>
        <taxon>Actinomycetes</taxon>
        <taxon>Kitasatosporales</taxon>
        <taxon>Streptomycetaceae</taxon>
        <taxon>Streptomyces</taxon>
    </lineage>
</organism>
<dbReference type="SUPFAM" id="SSF47473">
    <property type="entry name" value="EF-hand"/>
    <property type="match status" value="1"/>
</dbReference>
<evidence type="ECO:0000313" key="2">
    <source>
        <dbReference type="EMBL" id="MFD0623046.1"/>
    </source>
</evidence>
<dbReference type="CDD" id="cd00051">
    <property type="entry name" value="EFh"/>
    <property type="match status" value="1"/>
</dbReference>
<dbReference type="InterPro" id="IPR018247">
    <property type="entry name" value="EF_Hand_1_Ca_BS"/>
</dbReference>
<accession>A0ABW2WR15</accession>
<dbReference type="PROSITE" id="PS00018">
    <property type="entry name" value="EF_HAND_1"/>
    <property type="match status" value="3"/>
</dbReference>
<sequence>MILSNAQLPSGATEPKATATHTDVISNKLDHTFTSMDANQNGYLERADYESHANRYLQAYKLDRNDRRARAIIAFYQLYWLELLRHAGVDGDRLTKDQFIAAQRLAGIDTSRLNMVEGSSHAVFDCIDDDGDNEISKAEFERLLRDVWKVTAPEARETSARLDTDGDGAISRQEFIRSQREYFLSSDADAPGSLFFGPI</sequence>
<evidence type="ECO:0000259" key="1">
    <source>
        <dbReference type="PROSITE" id="PS50222"/>
    </source>
</evidence>
<name>A0ABW2WR15_9ACTN</name>
<evidence type="ECO:0000313" key="3">
    <source>
        <dbReference type="Proteomes" id="UP001596915"/>
    </source>
</evidence>
<dbReference type="Proteomes" id="UP001596915">
    <property type="component" value="Unassembled WGS sequence"/>
</dbReference>
<dbReference type="InterPro" id="IPR011992">
    <property type="entry name" value="EF-hand-dom_pair"/>
</dbReference>
<protein>
    <submittedName>
        <fullName evidence="2">EF-hand domain-containing protein</fullName>
    </submittedName>
</protein>
<dbReference type="Gene3D" id="1.10.238.10">
    <property type="entry name" value="EF-hand"/>
    <property type="match status" value="1"/>
</dbReference>
<gene>
    <name evidence="2" type="ORF">ACFQ2K_09745</name>
</gene>
<proteinExistence type="predicted"/>
<dbReference type="SMART" id="SM00054">
    <property type="entry name" value="EFh"/>
    <property type="match status" value="3"/>
</dbReference>
<dbReference type="Pfam" id="PF13499">
    <property type="entry name" value="EF-hand_7"/>
    <property type="match status" value="1"/>
</dbReference>
<dbReference type="PROSITE" id="PS50222">
    <property type="entry name" value="EF_HAND_2"/>
    <property type="match status" value="1"/>
</dbReference>
<keyword evidence="3" id="KW-1185">Reference proteome</keyword>
<reference evidence="3" key="1">
    <citation type="journal article" date="2019" name="Int. J. Syst. Evol. Microbiol.">
        <title>The Global Catalogue of Microorganisms (GCM) 10K type strain sequencing project: providing services to taxonomists for standard genome sequencing and annotation.</title>
        <authorList>
            <consortium name="The Broad Institute Genomics Platform"/>
            <consortium name="The Broad Institute Genome Sequencing Center for Infectious Disease"/>
            <person name="Wu L."/>
            <person name="Ma J."/>
        </authorList>
    </citation>
    <scope>NUCLEOTIDE SEQUENCE [LARGE SCALE GENOMIC DNA]</scope>
    <source>
        <strain evidence="3">JCM 12607</strain>
    </source>
</reference>
<comment type="caution">
    <text evidence="2">The sequence shown here is derived from an EMBL/GenBank/DDBJ whole genome shotgun (WGS) entry which is preliminary data.</text>
</comment>
<dbReference type="EMBL" id="JBHTGL010000008">
    <property type="protein sequence ID" value="MFD0623046.1"/>
    <property type="molecule type" value="Genomic_DNA"/>
</dbReference>